<name>A0A5C6AXJ9_9BACT</name>
<evidence type="ECO:0000313" key="3">
    <source>
        <dbReference type="Proteomes" id="UP000316213"/>
    </source>
</evidence>
<keyword evidence="3" id="KW-1185">Reference proteome</keyword>
<organism evidence="2 3">
    <name type="scientific">Neorhodopirellula pilleata</name>
    <dbReference type="NCBI Taxonomy" id="2714738"/>
    <lineage>
        <taxon>Bacteria</taxon>
        <taxon>Pseudomonadati</taxon>
        <taxon>Planctomycetota</taxon>
        <taxon>Planctomycetia</taxon>
        <taxon>Pirellulales</taxon>
        <taxon>Pirellulaceae</taxon>
        <taxon>Neorhodopirellula</taxon>
    </lineage>
</organism>
<sequence length="269" mass="30736">MTGNLVMIPPNRLPTNRIDVIRFVTIIVLAVYACGSNLAGQLVANDLFVVTEVYQGEQPEPVEIHEIAMVEGVFYDFPSKDDQPWTLFDLPQSRVVLLDRKRKQRTSISTEDLIRITAQADAAVTDPDMRRRFGMDGVVEQGSAGELHLTYDQTRYQVHAATPERSEWALQYGQFVDWACRLNIARPRGVPPFARMRLNEAMTRQGVYPQRIEVEMGRKIGVDPTPVIVRLSSRTTLSSTINPETRKRIQEAHSMRVLFAEIPWDEYEY</sequence>
<protein>
    <recommendedName>
        <fullName evidence="4">DUF4412 domain-containing protein</fullName>
    </recommendedName>
</protein>
<proteinExistence type="predicted"/>
<comment type="caution">
    <text evidence="2">The sequence shown here is derived from an EMBL/GenBank/DDBJ whole genome shotgun (WGS) entry which is preliminary data.</text>
</comment>
<keyword evidence="1" id="KW-1133">Transmembrane helix</keyword>
<dbReference type="AlphaFoldDB" id="A0A5C6AXJ9"/>
<dbReference type="Proteomes" id="UP000316213">
    <property type="component" value="Unassembled WGS sequence"/>
</dbReference>
<keyword evidence="1" id="KW-0812">Transmembrane</keyword>
<dbReference type="EMBL" id="SJPM01000001">
    <property type="protein sequence ID" value="TWU03889.1"/>
    <property type="molecule type" value="Genomic_DNA"/>
</dbReference>
<evidence type="ECO:0000313" key="2">
    <source>
        <dbReference type="EMBL" id="TWU03889.1"/>
    </source>
</evidence>
<keyword evidence="1" id="KW-0472">Membrane</keyword>
<feature type="transmembrane region" description="Helical" evidence="1">
    <location>
        <begin position="20"/>
        <end position="39"/>
    </location>
</feature>
<reference evidence="2 3" key="1">
    <citation type="submission" date="2019-02" db="EMBL/GenBank/DDBJ databases">
        <title>Deep-cultivation of Planctomycetes and their phenomic and genomic characterization uncovers novel biology.</title>
        <authorList>
            <person name="Wiegand S."/>
            <person name="Jogler M."/>
            <person name="Boedeker C."/>
            <person name="Pinto D."/>
            <person name="Vollmers J."/>
            <person name="Rivas-Marin E."/>
            <person name="Kohn T."/>
            <person name="Peeters S.H."/>
            <person name="Heuer A."/>
            <person name="Rast P."/>
            <person name="Oberbeckmann S."/>
            <person name="Bunk B."/>
            <person name="Jeske O."/>
            <person name="Meyerdierks A."/>
            <person name="Storesund J.E."/>
            <person name="Kallscheuer N."/>
            <person name="Luecker S."/>
            <person name="Lage O.M."/>
            <person name="Pohl T."/>
            <person name="Merkel B.J."/>
            <person name="Hornburger P."/>
            <person name="Mueller R.-W."/>
            <person name="Bruemmer F."/>
            <person name="Labrenz M."/>
            <person name="Spormann A.M."/>
            <person name="Op Den Camp H."/>
            <person name="Overmann J."/>
            <person name="Amann R."/>
            <person name="Jetten M.S.M."/>
            <person name="Mascher T."/>
            <person name="Medema M.H."/>
            <person name="Devos D.P."/>
            <person name="Kaster A.-K."/>
            <person name="Ovreas L."/>
            <person name="Rohde M."/>
            <person name="Galperin M.Y."/>
            <person name="Jogler C."/>
        </authorList>
    </citation>
    <scope>NUCLEOTIDE SEQUENCE [LARGE SCALE GENOMIC DNA]</scope>
    <source>
        <strain evidence="2 3">Pla100</strain>
    </source>
</reference>
<gene>
    <name evidence="2" type="ORF">Pla100_08240</name>
</gene>
<accession>A0A5C6AXJ9</accession>
<evidence type="ECO:0008006" key="4">
    <source>
        <dbReference type="Google" id="ProtNLM"/>
    </source>
</evidence>
<evidence type="ECO:0000256" key="1">
    <source>
        <dbReference type="SAM" id="Phobius"/>
    </source>
</evidence>